<reference evidence="2" key="1">
    <citation type="submission" date="2012-08" db="EMBL/GenBank/DDBJ databases">
        <title>The Genome Sequence of Wuchereria bancrofti.</title>
        <authorList>
            <person name="Nutman T.B."/>
            <person name="Fink D.L."/>
            <person name="Russ C."/>
            <person name="Young S."/>
            <person name="Zeng Q."/>
            <person name="Koehrsen M."/>
            <person name="Alvarado L."/>
            <person name="Berlin A."/>
            <person name="Chapman S.B."/>
            <person name="Chen Z."/>
            <person name="Freedman E."/>
            <person name="Gellesch M."/>
            <person name="Goldberg J."/>
            <person name="Griggs A."/>
            <person name="Gujja S."/>
            <person name="Heilman E.R."/>
            <person name="Heiman D."/>
            <person name="Hepburn T."/>
            <person name="Howarth C."/>
            <person name="Jen D."/>
            <person name="Larson L."/>
            <person name="Lewis B."/>
            <person name="Mehta T."/>
            <person name="Park D."/>
            <person name="Pearson M."/>
            <person name="Roberts A."/>
            <person name="Saif S."/>
            <person name="Shea T."/>
            <person name="Shenoy N."/>
            <person name="Sisk P."/>
            <person name="Stolte C."/>
            <person name="Sykes S."/>
            <person name="Walk T."/>
            <person name="White J."/>
            <person name="Yandava C."/>
            <person name="Haas B."/>
            <person name="Henn M.R."/>
            <person name="Nusbaum C."/>
            <person name="Birren B."/>
        </authorList>
    </citation>
    <scope>NUCLEOTIDE SEQUENCE [LARGE SCALE GENOMIC DNA]</scope>
    <source>
        <strain evidence="2">NA</strain>
    </source>
</reference>
<feature type="non-terminal residue" evidence="1">
    <location>
        <position position="119"/>
    </location>
</feature>
<evidence type="ECO:0000313" key="2">
    <source>
        <dbReference type="Proteomes" id="UP000004810"/>
    </source>
</evidence>
<name>J9EDC5_WUCBA</name>
<proteinExistence type="predicted"/>
<sequence>MSIGDTLREVHSRSVITSDFLLLTTPMTIAATDLSIQLSYFKEIRKDKNNVMMIVYGEWKNECPVIAYEKESKRLIFYHQKDDTSKLDIDKVLCNGSQYGEAQFWGERLHLLEKFITLS</sequence>
<accession>J9EDC5</accession>
<dbReference type="Proteomes" id="UP000004810">
    <property type="component" value="Unassembled WGS sequence"/>
</dbReference>
<comment type="caution">
    <text evidence="1">The sequence shown here is derived from an EMBL/GenBank/DDBJ whole genome shotgun (WGS) entry which is preliminary data.</text>
</comment>
<evidence type="ECO:0000313" key="1">
    <source>
        <dbReference type="EMBL" id="EJW73414.1"/>
    </source>
</evidence>
<dbReference type="EMBL" id="ADBV01014107">
    <property type="protein sequence ID" value="EJW73414.1"/>
    <property type="molecule type" value="Genomic_DNA"/>
</dbReference>
<organism evidence="1 2">
    <name type="scientific">Wuchereria bancrofti</name>
    <dbReference type="NCBI Taxonomy" id="6293"/>
    <lineage>
        <taxon>Eukaryota</taxon>
        <taxon>Metazoa</taxon>
        <taxon>Ecdysozoa</taxon>
        <taxon>Nematoda</taxon>
        <taxon>Chromadorea</taxon>
        <taxon>Rhabditida</taxon>
        <taxon>Spirurina</taxon>
        <taxon>Spiruromorpha</taxon>
        <taxon>Filarioidea</taxon>
        <taxon>Onchocercidae</taxon>
        <taxon>Wuchereria</taxon>
    </lineage>
</organism>
<gene>
    <name evidence="1" type="ORF">WUBG_15679</name>
</gene>
<protein>
    <submittedName>
        <fullName evidence="1">Uncharacterized protein</fullName>
    </submittedName>
</protein>
<dbReference type="AlphaFoldDB" id="J9EDC5"/>